<dbReference type="GO" id="GO:0005886">
    <property type="term" value="C:plasma membrane"/>
    <property type="evidence" value="ECO:0007669"/>
    <property type="project" value="TreeGrafter"/>
</dbReference>
<keyword evidence="3" id="KW-0812">Transmembrane</keyword>
<keyword evidence="3" id="KW-0472">Membrane</keyword>
<dbReference type="PANTHER" id="PTHR24369">
    <property type="entry name" value="ANTIGEN BSP, PUTATIVE-RELATED"/>
    <property type="match status" value="1"/>
</dbReference>
<dbReference type="PROSITE" id="PS51450">
    <property type="entry name" value="LRR"/>
    <property type="match status" value="4"/>
</dbReference>
<dbReference type="InterPro" id="IPR001611">
    <property type="entry name" value="Leu-rich_rpt"/>
</dbReference>
<sequence length="669" mass="75884">MLLYFLLLLAMVKEGISTYRPSLESPCVMENMAALCQNKSFHQIPMGLHPNIKILDMSKNELQNITESPLFLYSLIEYLDLSANKISFIQHDSFKNMVNLKEINMSVNYLDGFAHYNGQGIGILPHVQTLDLSINSLYNDMTRPFLQNAPHLQHLLLSGNSITVLSSKTFEGAPKLKEVDLQNNIIMHIEEGTFDHLKHLTKINLAMNSISCISDFKLQQLKSLNLSKNSIEMFHTSDSDEEYMLEHVDLSDNKLLNVPILPRINNIATLNLSMNLISLSVEMSDDETSWMDDTVQLRSEDEGELRNTTTIFLPKLTYLDLSYNNIESIPNDFFVSMPLLRFLNLSKNCLEDVSFGYFVPQNSLVVLDLSGNSLQNISLAKKSLRGLQELYLQNNRLHVIESKIFQGLPSIVLLNLQNNNINLCPTNSGVMTRRTEEYRCVAFFNIPTLQHLNLRENMMQKIPQSAFNGTPLTYLDLSLNFGLTITPNALEGLERSLEVLYIEGNGLQLLNVDLPLFMYLKDLNLSGNQLTWLPSWNKYCKLETLDLSNNSFSDLQHSNIQGLENTLKTLCLYGNPLSCCANSWIAHMVRRTTLTVLSLNSTTCYSSNSNKEEILIEQLIPEICEKEELTKINLIVIILSVIAIVLVIAIGCGIVCRFCRRKSKQQFKA</sequence>
<organism evidence="5 6">
    <name type="scientific">Pelobates cultripes</name>
    <name type="common">Western spadefoot toad</name>
    <dbReference type="NCBI Taxonomy" id="61616"/>
    <lineage>
        <taxon>Eukaryota</taxon>
        <taxon>Metazoa</taxon>
        <taxon>Chordata</taxon>
        <taxon>Craniata</taxon>
        <taxon>Vertebrata</taxon>
        <taxon>Euteleostomi</taxon>
        <taxon>Amphibia</taxon>
        <taxon>Batrachia</taxon>
        <taxon>Anura</taxon>
        <taxon>Pelobatoidea</taxon>
        <taxon>Pelobatidae</taxon>
        <taxon>Pelobates</taxon>
    </lineage>
</organism>
<keyword evidence="2" id="KW-0677">Repeat</keyword>
<gene>
    <name evidence="5" type="ORF">PECUL_23A006850</name>
</gene>
<dbReference type="FunFam" id="3.80.10.10:FF:000226">
    <property type="entry name" value="leucine-rich repeat-containing protein 32 isoform X1"/>
    <property type="match status" value="1"/>
</dbReference>
<dbReference type="SMART" id="SM00365">
    <property type="entry name" value="LRR_SD22"/>
    <property type="match status" value="6"/>
</dbReference>
<proteinExistence type="predicted"/>
<keyword evidence="4" id="KW-0732">Signal</keyword>
<evidence type="ECO:0000256" key="3">
    <source>
        <dbReference type="SAM" id="Phobius"/>
    </source>
</evidence>
<dbReference type="EMBL" id="OW240912">
    <property type="protein sequence ID" value="CAH2225856.1"/>
    <property type="molecule type" value="Genomic_DNA"/>
</dbReference>
<dbReference type="Gene3D" id="3.80.10.10">
    <property type="entry name" value="Ribonuclease Inhibitor"/>
    <property type="match status" value="5"/>
</dbReference>
<accession>A0AAD1R8S5</accession>
<evidence type="ECO:0000313" key="6">
    <source>
        <dbReference type="Proteomes" id="UP001295444"/>
    </source>
</evidence>
<dbReference type="InterPro" id="IPR032675">
    <property type="entry name" value="LRR_dom_sf"/>
</dbReference>
<dbReference type="AlphaFoldDB" id="A0AAD1R8S5"/>
<keyword evidence="1" id="KW-0433">Leucine-rich repeat</keyword>
<protein>
    <submittedName>
        <fullName evidence="5">Leucine-rich repeat-containing 32</fullName>
    </submittedName>
</protein>
<dbReference type="Proteomes" id="UP001295444">
    <property type="component" value="Chromosome 01"/>
</dbReference>
<feature type="chain" id="PRO_5042040909" evidence="4">
    <location>
        <begin position="18"/>
        <end position="669"/>
    </location>
</feature>
<feature type="signal peptide" evidence="4">
    <location>
        <begin position="1"/>
        <end position="17"/>
    </location>
</feature>
<keyword evidence="3" id="KW-1133">Transmembrane helix</keyword>
<dbReference type="Pfam" id="PF00560">
    <property type="entry name" value="LRR_1"/>
    <property type="match status" value="1"/>
</dbReference>
<dbReference type="InterPro" id="IPR050541">
    <property type="entry name" value="LRR_TM_domain-containing"/>
</dbReference>
<evidence type="ECO:0000313" key="5">
    <source>
        <dbReference type="EMBL" id="CAH2225856.1"/>
    </source>
</evidence>
<evidence type="ECO:0000256" key="4">
    <source>
        <dbReference type="SAM" id="SignalP"/>
    </source>
</evidence>
<dbReference type="PANTHER" id="PTHR24369:SF213">
    <property type="entry name" value="INSULIN LIKE GROWTH FACTOR BINDING PROTEIN ACID LABILE SUBUNIT"/>
    <property type="match status" value="1"/>
</dbReference>
<keyword evidence="6" id="KW-1185">Reference proteome</keyword>
<feature type="transmembrane region" description="Helical" evidence="3">
    <location>
        <begin position="634"/>
        <end position="659"/>
    </location>
</feature>
<dbReference type="InterPro" id="IPR003591">
    <property type="entry name" value="Leu-rich_rpt_typical-subtyp"/>
</dbReference>
<evidence type="ECO:0000256" key="1">
    <source>
        <dbReference type="ARBA" id="ARBA00022614"/>
    </source>
</evidence>
<reference evidence="5" key="1">
    <citation type="submission" date="2022-03" db="EMBL/GenBank/DDBJ databases">
        <authorList>
            <person name="Alioto T."/>
            <person name="Alioto T."/>
            <person name="Gomez Garrido J."/>
        </authorList>
    </citation>
    <scope>NUCLEOTIDE SEQUENCE</scope>
</reference>
<dbReference type="SMART" id="SM00369">
    <property type="entry name" value="LRR_TYP"/>
    <property type="match status" value="10"/>
</dbReference>
<evidence type="ECO:0000256" key="2">
    <source>
        <dbReference type="ARBA" id="ARBA00022737"/>
    </source>
</evidence>
<dbReference type="SUPFAM" id="SSF52058">
    <property type="entry name" value="L domain-like"/>
    <property type="match status" value="2"/>
</dbReference>
<dbReference type="Pfam" id="PF13855">
    <property type="entry name" value="LRR_8"/>
    <property type="match status" value="5"/>
</dbReference>
<name>A0AAD1R8S5_PELCU</name>